<dbReference type="AlphaFoldDB" id="A0A1B6LRD8"/>
<accession>A0A1B6LRD8</accession>
<reference evidence="2" key="1">
    <citation type="submission" date="2015-11" db="EMBL/GenBank/DDBJ databases">
        <title>De novo transcriptome assembly of four potential Pierce s Disease insect vectors from Arizona vineyards.</title>
        <authorList>
            <person name="Tassone E.E."/>
        </authorList>
    </citation>
    <scope>NUCLEOTIDE SEQUENCE</scope>
</reference>
<organism evidence="2">
    <name type="scientific">Graphocephala atropunctata</name>
    <dbReference type="NCBI Taxonomy" id="36148"/>
    <lineage>
        <taxon>Eukaryota</taxon>
        <taxon>Metazoa</taxon>
        <taxon>Ecdysozoa</taxon>
        <taxon>Arthropoda</taxon>
        <taxon>Hexapoda</taxon>
        <taxon>Insecta</taxon>
        <taxon>Pterygota</taxon>
        <taxon>Neoptera</taxon>
        <taxon>Paraneoptera</taxon>
        <taxon>Hemiptera</taxon>
        <taxon>Auchenorrhyncha</taxon>
        <taxon>Membracoidea</taxon>
        <taxon>Cicadellidae</taxon>
        <taxon>Cicadellinae</taxon>
        <taxon>Cicadellini</taxon>
        <taxon>Graphocephala</taxon>
    </lineage>
</organism>
<dbReference type="InterPro" id="IPR052632">
    <property type="entry name" value="MICOS_subunit_Mic19"/>
</dbReference>
<dbReference type="GO" id="GO:0061617">
    <property type="term" value="C:MICOS complex"/>
    <property type="evidence" value="ECO:0007669"/>
    <property type="project" value="TreeGrafter"/>
</dbReference>
<gene>
    <name evidence="2" type="ORF">g.4548</name>
</gene>
<protein>
    <recommendedName>
        <fullName evidence="3">CHCH domain-containing protein</fullName>
    </recommendedName>
</protein>
<dbReference type="PANTHER" id="PTHR21588">
    <property type="entry name" value="COILED-COIL-HELIX-COILED-COIL-HELIX DOMAIN CONTAINING 6"/>
    <property type="match status" value="1"/>
</dbReference>
<feature type="region of interest" description="Disordered" evidence="1">
    <location>
        <begin position="44"/>
        <end position="69"/>
    </location>
</feature>
<dbReference type="GO" id="GO:0007007">
    <property type="term" value="P:inner mitochondrial membrane organization"/>
    <property type="evidence" value="ECO:0007669"/>
    <property type="project" value="TreeGrafter"/>
</dbReference>
<sequence>MGGSQSTRKIGIDNDETVGVIRVSENVAQRLKNINNVGGNGQSAANSTFTNPQPVSPSPVSGPIMSQQPSSGFYAPQPYITSSMIREQIERELEKNDRYWERRIKGLQDNQSRITQVMESEFNKAYKDIESNFPTLAPKDAALPCQNYKSMVVDCFKNNANHTLNCSKIVNEFTACVSNSRIKRHNENRSP</sequence>
<evidence type="ECO:0000256" key="1">
    <source>
        <dbReference type="SAM" id="MobiDB-lite"/>
    </source>
</evidence>
<dbReference type="PANTHER" id="PTHR21588:SF18">
    <property type="entry name" value="MICOS COMPLEX SUBUNIT MIC19"/>
    <property type="match status" value="1"/>
</dbReference>
<name>A0A1B6LRD8_9HEMI</name>
<proteinExistence type="predicted"/>
<evidence type="ECO:0000313" key="2">
    <source>
        <dbReference type="EMBL" id="JAT26253.1"/>
    </source>
</evidence>
<feature type="compositionally biased region" description="Polar residues" evidence="1">
    <location>
        <begin position="44"/>
        <end position="53"/>
    </location>
</feature>
<evidence type="ECO:0008006" key="3">
    <source>
        <dbReference type="Google" id="ProtNLM"/>
    </source>
</evidence>
<dbReference type="EMBL" id="GEBQ01013724">
    <property type="protein sequence ID" value="JAT26253.1"/>
    <property type="molecule type" value="Transcribed_RNA"/>
</dbReference>